<dbReference type="EMBL" id="BAAAQM010000005">
    <property type="protein sequence ID" value="GAA1959161.1"/>
    <property type="molecule type" value="Genomic_DNA"/>
</dbReference>
<feature type="transmembrane region" description="Helical" evidence="1">
    <location>
        <begin position="144"/>
        <end position="163"/>
    </location>
</feature>
<feature type="transmembrane region" description="Helical" evidence="1">
    <location>
        <begin position="288"/>
        <end position="311"/>
    </location>
</feature>
<feature type="transmembrane region" description="Helical" evidence="1">
    <location>
        <begin position="203"/>
        <end position="228"/>
    </location>
</feature>
<feature type="transmembrane region" description="Helical" evidence="1">
    <location>
        <begin position="235"/>
        <end position="253"/>
    </location>
</feature>
<protein>
    <submittedName>
        <fullName evidence="2">Membrane protein</fullName>
    </submittedName>
</protein>
<accession>A0ABP5CAD4</accession>
<gene>
    <name evidence="2" type="ORF">GCM10009838_14330</name>
</gene>
<keyword evidence="1" id="KW-0472">Membrane</keyword>
<evidence type="ECO:0000313" key="3">
    <source>
        <dbReference type="Proteomes" id="UP001499854"/>
    </source>
</evidence>
<reference evidence="3" key="1">
    <citation type="journal article" date="2019" name="Int. J. Syst. Evol. Microbiol.">
        <title>The Global Catalogue of Microorganisms (GCM) 10K type strain sequencing project: providing services to taxonomists for standard genome sequencing and annotation.</title>
        <authorList>
            <consortium name="The Broad Institute Genomics Platform"/>
            <consortium name="The Broad Institute Genome Sequencing Center for Infectious Disease"/>
            <person name="Wu L."/>
            <person name="Ma J."/>
        </authorList>
    </citation>
    <scope>NUCLEOTIDE SEQUENCE [LARGE SCALE GENOMIC DNA]</scope>
    <source>
        <strain evidence="3">JCM 16013</strain>
    </source>
</reference>
<evidence type="ECO:0000256" key="1">
    <source>
        <dbReference type="SAM" id="Phobius"/>
    </source>
</evidence>
<keyword evidence="1" id="KW-0812">Transmembrane</keyword>
<proteinExistence type="predicted"/>
<organism evidence="2 3">
    <name type="scientific">Catenulispora subtropica</name>
    <dbReference type="NCBI Taxonomy" id="450798"/>
    <lineage>
        <taxon>Bacteria</taxon>
        <taxon>Bacillati</taxon>
        <taxon>Actinomycetota</taxon>
        <taxon>Actinomycetes</taxon>
        <taxon>Catenulisporales</taxon>
        <taxon>Catenulisporaceae</taxon>
        <taxon>Catenulispora</taxon>
    </lineage>
</organism>
<dbReference type="RefSeq" id="WP_344656124.1">
    <property type="nucleotide sequence ID" value="NZ_BAAAQM010000005.1"/>
</dbReference>
<dbReference type="Proteomes" id="UP001499854">
    <property type="component" value="Unassembled WGS sequence"/>
</dbReference>
<sequence>MKLLDRTAGVALAAVGIQALMVFAFTAPAAHSAPHKVPLAVSAPAPLRTAIEQRLEQAAPGAFKVREVADDAAARAALTDRTAYGAIVADTQGPRMLVASAAGPTVAAMLTEVGSHLAPSTAGSPAPAVTDVVPAAAKDPHGGAFTSMVLPVVMSSLIGGVLITLKLRRLRDRALAALLFGIGGGLALALLAGHTLAFLPGSYLALTAAVAAPVLAVAGFTTAAASLLGRRGFPLAGLTMMLLANPLSAAASAPELLPTPWGAMGQDLPAGAAATLIRSTAFFHGEGATHATVVLSLWIALSAAMLAAAGLRARRAPVVMPEDVMVTTRTAEPAAI</sequence>
<feature type="transmembrane region" description="Helical" evidence="1">
    <location>
        <begin position="175"/>
        <end position="197"/>
    </location>
</feature>
<name>A0ABP5CAD4_9ACTN</name>
<comment type="caution">
    <text evidence="2">The sequence shown here is derived from an EMBL/GenBank/DDBJ whole genome shotgun (WGS) entry which is preliminary data.</text>
</comment>
<evidence type="ECO:0000313" key="2">
    <source>
        <dbReference type="EMBL" id="GAA1959161.1"/>
    </source>
</evidence>
<keyword evidence="3" id="KW-1185">Reference proteome</keyword>
<keyword evidence="1" id="KW-1133">Transmembrane helix</keyword>